<comment type="caution">
    <text evidence="1">The sequence shown here is derived from an EMBL/GenBank/DDBJ whole genome shotgun (WGS) entry which is preliminary data.</text>
</comment>
<dbReference type="InterPro" id="IPR010342">
    <property type="entry name" value="DUF938"/>
</dbReference>
<keyword evidence="2" id="KW-1185">Reference proteome</keyword>
<name>A0A844ALP2_9RHOB</name>
<evidence type="ECO:0000313" key="2">
    <source>
        <dbReference type="Proteomes" id="UP000436694"/>
    </source>
</evidence>
<dbReference type="Proteomes" id="UP000436694">
    <property type="component" value="Unassembled WGS sequence"/>
</dbReference>
<dbReference type="Gene3D" id="3.40.50.150">
    <property type="entry name" value="Vaccinia Virus protein VP39"/>
    <property type="match status" value="1"/>
</dbReference>
<dbReference type="AlphaFoldDB" id="A0A844ALP2"/>
<gene>
    <name evidence="1" type="ORF">GG681_08230</name>
</gene>
<dbReference type="EMBL" id="WIXK01000003">
    <property type="protein sequence ID" value="MQY42629.1"/>
    <property type="molecule type" value="Genomic_DNA"/>
</dbReference>
<accession>A0A844ALP2</accession>
<dbReference type="PANTHER" id="PTHR20974">
    <property type="entry name" value="UPF0585 PROTEIN CG18661"/>
    <property type="match status" value="1"/>
</dbReference>
<dbReference type="PANTHER" id="PTHR20974:SF0">
    <property type="entry name" value="UPF0585 PROTEIN CG18661"/>
    <property type="match status" value="1"/>
</dbReference>
<proteinExistence type="predicted"/>
<protein>
    <submittedName>
        <fullName evidence="1">DUF938 domain-containing protein</fullName>
    </submittedName>
</protein>
<dbReference type="RefSeq" id="WP_153546957.1">
    <property type="nucleotide sequence ID" value="NZ_WIXK01000003.1"/>
</dbReference>
<reference evidence="1 2" key="1">
    <citation type="submission" date="2019-10" db="EMBL/GenBank/DDBJ databases">
        <title>Epibacterium sp. nov., isolated from seawater.</title>
        <authorList>
            <person name="Zhang X."/>
            <person name="Li N."/>
        </authorList>
    </citation>
    <scope>NUCLEOTIDE SEQUENCE [LARGE SCALE GENOMIC DNA]</scope>
    <source>
        <strain evidence="1 2">SM1969</strain>
    </source>
</reference>
<dbReference type="InterPro" id="IPR029063">
    <property type="entry name" value="SAM-dependent_MTases_sf"/>
</dbReference>
<sequence length="227" mass="23953">MPLRSVPGTASVAQSDAKGRLYAPSAARNSQPLCDAVAAALPPKATRALEIASGTGQHVVALAAALPDIRWQPSDVDPARLSSIRAYVERYQTETAAKNIAPPVAIDAVHAGWGAQHRDQDLVLVVNLLHLISTAEVETLIHEAAQCLAPSGRLMIYGPFRRNGALTSAGDQQFDASLRAHDPDIGYKDVADIDALCRGGGLTLCEVVEMPANNLLLLAERAPKQSG</sequence>
<dbReference type="SUPFAM" id="SSF53335">
    <property type="entry name" value="S-adenosyl-L-methionine-dependent methyltransferases"/>
    <property type="match status" value="1"/>
</dbReference>
<organism evidence="1 2">
    <name type="scientific">Tritonibacter aquimaris</name>
    <dbReference type="NCBI Taxonomy" id="2663379"/>
    <lineage>
        <taxon>Bacteria</taxon>
        <taxon>Pseudomonadati</taxon>
        <taxon>Pseudomonadota</taxon>
        <taxon>Alphaproteobacteria</taxon>
        <taxon>Rhodobacterales</taxon>
        <taxon>Paracoccaceae</taxon>
        <taxon>Tritonibacter</taxon>
    </lineage>
</organism>
<evidence type="ECO:0000313" key="1">
    <source>
        <dbReference type="EMBL" id="MQY42629.1"/>
    </source>
</evidence>
<dbReference type="Pfam" id="PF06080">
    <property type="entry name" value="DUF938"/>
    <property type="match status" value="1"/>
</dbReference>